<protein>
    <submittedName>
        <fullName evidence="3">DUF262 domain-containing protein</fullName>
    </submittedName>
</protein>
<dbReference type="AlphaFoldDB" id="A0A7Y7Y7Q8"/>
<dbReference type="PANTHER" id="PTHR35149:SF1">
    <property type="entry name" value="DUF5655 DOMAIN-CONTAINING PROTEIN"/>
    <property type="match status" value="1"/>
</dbReference>
<proteinExistence type="predicted"/>
<feature type="domain" description="GmrSD restriction endonucleases C-terminal" evidence="2">
    <location>
        <begin position="537"/>
        <end position="642"/>
    </location>
</feature>
<evidence type="ECO:0000313" key="4">
    <source>
        <dbReference type="Proteomes" id="UP000517547"/>
    </source>
</evidence>
<evidence type="ECO:0000259" key="2">
    <source>
        <dbReference type="Pfam" id="PF07510"/>
    </source>
</evidence>
<dbReference type="EMBL" id="JACAQE010000012">
    <property type="protein sequence ID" value="NWC18097.1"/>
    <property type="molecule type" value="Genomic_DNA"/>
</dbReference>
<dbReference type="Pfam" id="PF03235">
    <property type="entry name" value="GmrSD_N"/>
    <property type="match status" value="1"/>
</dbReference>
<dbReference type="Pfam" id="PF07510">
    <property type="entry name" value="GmrSD_C"/>
    <property type="match status" value="1"/>
</dbReference>
<gene>
    <name evidence="3" type="ORF">HX845_30880</name>
</gene>
<feature type="domain" description="GmrSD restriction endonucleases N-terminal" evidence="1">
    <location>
        <begin position="10"/>
        <end position="217"/>
    </location>
</feature>
<dbReference type="RefSeq" id="WP_017126785.1">
    <property type="nucleotide sequence ID" value="NZ_JACAQE010000012.1"/>
</dbReference>
<dbReference type="InterPro" id="IPR011089">
    <property type="entry name" value="GmrSD_C"/>
</dbReference>
<reference evidence="3 4" key="1">
    <citation type="submission" date="2020-04" db="EMBL/GenBank/DDBJ databases">
        <title>Molecular characterization of pseudomonads from Agaricus bisporus reveal novel blotch 2 pathogens in Western Europe.</title>
        <authorList>
            <person name="Taparia T."/>
            <person name="Krijger M."/>
            <person name="Haynes E."/>
            <person name="Elpinstone J.G."/>
            <person name="Noble R."/>
            <person name="Van Der Wolf J."/>
        </authorList>
    </citation>
    <scope>NUCLEOTIDE SEQUENCE [LARGE SCALE GENOMIC DNA]</scope>
    <source>
        <strain evidence="3 4">IPO3738</strain>
    </source>
</reference>
<sequence length="657" mass="75667">MSSEISQLSIKALLSGRDEYVIPMYQRNYAWEEGEITQLIQDVIDYLPENGNKARNYYIGTLVVYERPDTKTPVFETIDGQQRLTTLSLLTSYLKNTQLVDLAWYSTLSIHFDSREHSRATFAAIFEGKFNDDPAEVLIEKQINTGVLNGYRLIQKVLPQKLKENGVSPQKFADYLFTYVQIMRVKVPADTDLNHYFEIMNNRGEQLEKHEVLKARMMEKLHGCEQSQNCLHAVWEACANMERYVQMGFTPGQRSSIFGDKDWGRFELADFDALRVALHSTQEVTAQQDTRLTLGEIIAKAPAGAEQAESGEEAPERFNTVINFPNFLLHVLRVDTQADIPLDDKRLLDTFETHVLKQPDPVAAVKRFTFSLLRCKYLFDQYVIKREFIKGSDGWSLKRFKWNDGGERSRAGRGSYVNTFGEEDGSEGINRRILMLLSAFHVSTPTLVYKHWLNAALHHLFHAEQVEAQAYLQQMESVAKAFVFDRFLAPEAGLDYFAIIYENQGVCQKRRESIVAETLESRLTFGNIENNLVFNFLDYLLWLEHGASEPVKFYEFTFRSSVEHYYPQHPLPGHVQLDADTLNSFGNLCLISHDKNSRLSNFMPAAKKEFYQNNTIDSVKQHLMMKTEPWDASAIRTHYEQMNNVLLKSLASKHETE</sequence>
<dbReference type="InterPro" id="IPR004919">
    <property type="entry name" value="GmrSD_N"/>
</dbReference>
<accession>A0A7Y7Y7Q8</accession>
<dbReference type="PANTHER" id="PTHR35149">
    <property type="entry name" value="SLL5132 PROTEIN"/>
    <property type="match status" value="1"/>
</dbReference>
<dbReference type="Proteomes" id="UP000517547">
    <property type="component" value="Unassembled WGS sequence"/>
</dbReference>
<evidence type="ECO:0000259" key="1">
    <source>
        <dbReference type="Pfam" id="PF03235"/>
    </source>
</evidence>
<comment type="caution">
    <text evidence="3">The sequence shown here is derived from an EMBL/GenBank/DDBJ whole genome shotgun (WGS) entry which is preliminary data.</text>
</comment>
<name>A0A7Y7Y7Q8_9PSED</name>
<evidence type="ECO:0000313" key="3">
    <source>
        <dbReference type="EMBL" id="NWC18097.1"/>
    </source>
</evidence>
<organism evidence="3 4">
    <name type="scientific">Pseudomonas gingeri</name>
    <dbReference type="NCBI Taxonomy" id="117681"/>
    <lineage>
        <taxon>Bacteria</taxon>
        <taxon>Pseudomonadati</taxon>
        <taxon>Pseudomonadota</taxon>
        <taxon>Gammaproteobacteria</taxon>
        <taxon>Pseudomonadales</taxon>
        <taxon>Pseudomonadaceae</taxon>
        <taxon>Pseudomonas</taxon>
    </lineage>
</organism>